<keyword evidence="13" id="KW-1185">Reference proteome</keyword>
<dbReference type="GO" id="GO:0015833">
    <property type="term" value="P:peptide transport"/>
    <property type="evidence" value="ECO:0007669"/>
    <property type="project" value="UniProtKB-KW"/>
</dbReference>
<accession>A0A0F5H118</accession>
<feature type="transmembrane region" description="Helical" evidence="10">
    <location>
        <begin position="281"/>
        <end position="303"/>
    </location>
</feature>
<evidence type="ECO:0000259" key="11">
    <source>
        <dbReference type="PROSITE" id="PS50928"/>
    </source>
</evidence>
<dbReference type="SUPFAM" id="SSF161098">
    <property type="entry name" value="MetI-like"/>
    <property type="match status" value="1"/>
</dbReference>
<feature type="transmembrane region" description="Helical" evidence="10">
    <location>
        <begin position="219"/>
        <end position="243"/>
    </location>
</feature>
<dbReference type="EMBL" id="JZXN01000016">
    <property type="protein sequence ID" value="KKB26835.1"/>
    <property type="molecule type" value="Genomic_DNA"/>
</dbReference>
<feature type="domain" description="ABC transmembrane type-1" evidence="11">
    <location>
        <begin position="220"/>
        <end position="406"/>
    </location>
</feature>
<dbReference type="InterPro" id="IPR050366">
    <property type="entry name" value="BP-dependent_transpt_permease"/>
</dbReference>
<dbReference type="PROSITE" id="PS50928">
    <property type="entry name" value="ABC_TM1"/>
    <property type="match status" value="1"/>
</dbReference>
<dbReference type="Pfam" id="PF00528">
    <property type="entry name" value="BPD_transp_1"/>
    <property type="match status" value="1"/>
</dbReference>
<dbReference type="STRING" id="29561.MM26B8_00120"/>
<comment type="similarity">
    <text evidence="9">Belongs to the binding-protein-dependent transport system permease family. OppBC subfamily.</text>
</comment>
<keyword evidence="7 10" id="KW-1133">Transmembrane helix</keyword>
<evidence type="ECO:0000256" key="4">
    <source>
        <dbReference type="ARBA" id="ARBA00022692"/>
    </source>
</evidence>
<evidence type="ECO:0000256" key="7">
    <source>
        <dbReference type="ARBA" id="ARBA00022989"/>
    </source>
</evidence>
<evidence type="ECO:0000256" key="9">
    <source>
        <dbReference type="ARBA" id="ARBA00024202"/>
    </source>
</evidence>
<dbReference type="OrthoDB" id="9788103at2"/>
<keyword evidence="4 10" id="KW-0812">Transmembrane</keyword>
<dbReference type="PANTHER" id="PTHR43386">
    <property type="entry name" value="OLIGOPEPTIDE TRANSPORT SYSTEM PERMEASE PROTEIN APPC"/>
    <property type="match status" value="1"/>
</dbReference>
<dbReference type="AlphaFoldDB" id="A0A0F5H118"/>
<gene>
    <name evidence="12" type="primary">oppC</name>
    <name evidence="12" type="ORF">MMELEA_05180</name>
</gene>
<dbReference type="Proteomes" id="UP000033750">
    <property type="component" value="Unassembled WGS sequence"/>
</dbReference>
<dbReference type="PATRIC" id="fig|1264554.4.peg.461"/>
<keyword evidence="5" id="KW-0571">Peptide transport</keyword>
<evidence type="ECO:0000256" key="2">
    <source>
        <dbReference type="ARBA" id="ARBA00022448"/>
    </source>
</evidence>
<comment type="subcellular location">
    <subcellularLocation>
        <location evidence="1 10">Cell membrane</location>
        <topology evidence="1 10">Multi-pass membrane protein</topology>
    </subcellularLocation>
</comment>
<feature type="transmembrane region" description="Helical" evidence="10">
    <location>
        <begin position="385"/>
        <end position="413"/>
    </location>
</feature>
<dbReference type="PANTHER" id="PTHR43386:SF24">
    <property type="entry name" value="OLIGOPEPTIDE TRANSPORT SYSTEM PERMEASE PROTEIN AMID"/>
    <property type="match status" value="1"/>
</dbReference>
<feature type="transmembrane region" description="Helical" evidence="10">
    <location>
        <begin position="342"/>
        <end position="362"/>
    </location>
</feature>
<evidence type="ECO:0000256" key="8">
    <source>
        <dbReference type="ARBA" id="ARBA00023136"/>
    </source>
</evidence>
<dbReference type="InterPro" id="IPR025966">
    <property type="entry name" value="OppC_N"/>
</dbReference>
<dbReference type="GO" id="GO:0055085">
    <property type="term" value="P:transmembrane transport"/>
    <property type="evidence" value="ECO:0007669"/>
    <property type="project" value="InterPro"/>
</dbReference>
<feature type="transmembrane region" description="Helical" evidence="10">
    <location>
        <begin position="51"/>
        <end position="77"/>
    </location>
</feature>
<feature type="transmembrane region" description="Helical" evidence="10">
    <location>
        <begin position="255"/>
        <end position="275"/>
    </location>
</feature>
<protein>
    <submittedName>
        <fullName evidence="12">Oligopeptide transport system permease protein OppC</fullName>
    </submittedName>
</protein>
<dbReference type="Gene3D" id="1.10.3720.10">
    <property type="entry name" value="MetI-like"/>
    <property type="match status" value="1"/>
</dbReference>
<keyword evidence="6" id="KW-0653">Protein transport</keyword>
<dbReference type="InterPro" id="IPR000515">
    <property type="entry name" value="MetI-like"/>
</dbReference>
<reference evidence="12 13" key="1">
    <citation type="submission" date="2015-03" db="EMBL/GenBank/DDBJ databases">
        <title>Genome sequence of Mycoplasma meleagridis strain ATCC 25294.</title>
        <authorList>
            <person name="Yacoub E."/>
            <person name="Blanchard A."/>
            <person name="Sirand-Pugnet P."/>
            <person name="Mardassi B.B.A."/>
        </authorList>
    </citation>
    <scope>NUCLEOTIDE SEQUENCE [LARGE SCALE GENOMIC DNA]</scope>
    <source>
        <strain evidence="12 13">ATCC 25294</strain>
    </source>
</reference>
<dbReference type="CDD" id="cd06261">
    <property type="entry name" value="TM_PBP2"/>
    <property type="match status" value="1"/>
</dbReference>
<dbReference type="GO" id="GO:0015031">
    <property type="term" value="P:protein transport"/>
    <property type="evidence" value="ECO:0007669"/>
    <property type="project" value="UniProtKB-KW"/>
</dbReference>
<dbReference type="InterPro" id="IPR035906">
    <property type="entry name" value="MetI-like_sf"/>
</dbReference>
<evidence type="ECO:0000256" key="10">
    <source>
        <dbReference type="RuleBase" id="RU363032"/>
    </source>
</evidence>
<dbReference type="Pfam" id="PF12911">
    <property type="entry name" value="OppC_N"/>
    <property type="match status" value="1"/>
</dbReference>
<organism evidence="12 13">
    <name type="scientific">Mycoplasmopsis meleagridis ATCC 25294</name>
    <dbReference type="NCBI Taxonomy" id="1264554"/>
    <lineage>
        <taxon>Bacteria</taxon>
        <taxon>Bacillati</taxon>
        <taxon>Mycoplasmatota</taxon>
        <taxon>Mycoplasmoidales</taxon>
        <taxon>Metamycoplasmataceae</taxon>
        <taxon>Mycoplasmopsis</taxon>
    </lineage>
</organism>
<keyword evidence="2 10" id="KW-0813">Transport</keyword>
<evidence type="ECO:0000256" key="6">
    <source>
        <dbReference type="ARBA" id="ARBA00022927"/>
    </source>
</evidence>
<keyword evidence="3" id="KW-1003">Cell membrane</keyword>
<name>A0A0F5H118_9BACT</name>
<dbReference type="GO" id="GO:0005886">
    <property type="term" value="C:plasma membrane"/>
    <property type="evidence" value="ECO:0007669"/>
    <property type="project" value="UniProtKB-SubCell"/>
</dbReference>
<dbReference type="RefSeq" id="WP_046096932.1">
    <property type="nucleotide sequence ID" value="NZ_JZXN01000016.1"/>
</dbReference>
<comment type="caution">
    <text evidence="12">The sequence shown here is derived from an EMBL/GenBank/DDBJ whole genome shotgun (WGS) entry which is preliminary data.</text>
</comment>
<evidence type="ECO:0000313" key="12">
    <source>
        <dbReference type="EMBL" id="KKB26835.1"/>
    </source>
</evidence>
<keyword evidence="8 10" id="KW-0472">Membrane</keyword>
<proteinExistence type="inferred from homology"/>
<evidence type="ECO:0000256" key="5">
    <source>
        <dbReference type="ARBA" id="ARBA00022856"/>
    </source>
</evidence>
<evidence type="ECO:0000256" key="3">
    <source>
        <dbReference type="ARBA" id="ARBA00022475"/>
    </source>
</evidence>
<sequence>MDNRVNEFNRKYRLSNELLDKIRFSTDENKKISSQIAGKPKKLGIEIIKRFFSNPVVIISLLVFVVVLLMSILVPVFSKIDDIAPDKQASALAFTENLPSKLSPDVVRYVNDGDAYYKAYINLSNSPYADIYNRFGLDKIKLTIDQGQIIMNYNAYTFYKLNALNGDLEELARNGKDVLQLSQSELNQLWNSYDLNSILGTTTDGYDVWTRTWYASWRAIWIALVVSVIQALVGISLGAYLGFRAGRWIDSVVMRLIDIFTSAPTLIWILIFISIMGSTQYALIFALSIVGWPGFVGTARLYVITVKNEEYISAAKAIGAKTSRQVFIHALPAVIGKLVYSFVRNIPGIILWISSLSFLGFFNEKGDTNLGQLLIDATRTTSENIWILVLPALILLAISLSLAFVALGLHDALDPRVMAKRKRR</sequence>
<evidence type="ECO:0000313" key="13">
    <source>
        <dbReference type="Proteomes" id="UP000033750"/>
    </source>
</evidence>
<evidence type="ECO:0000256" key="1">
    <source>
        <dbReference type="ARBA" id="ARBA00004651"/>
    </source>
</evidence>